<name>A0AAV2DQY0_9ROSI</name>
<evidence type="ECO:0000256" key="7">
    <source>
        <dbReference type="ARBA" id="ARBA00022723"/>
    </source>
</evidence>
<dbReference type="GO" id="GO:0016020">
    <property type="term" value="C:membrane"/>
    <property type="evidence" value="ECO:0007669"/>
    <property type="project" value="UniProtKB-SubCell"/>
</dbReference>
<feature type="signal peptide" evidence="15">
    <location>
        <begin position="1"/>
        <end position="21"/>
    </location>
</feature>
<keyword evidence="7" id="KW-0479">Metal-binding</keyword>
<feature type="chain" id="PRO_5043393595" description="RING-type E3 ubiquitin transferase" evidence="15">
    <location>
        <begin position="22"/>
        <end position="259"/>
    </location>
</feature>
<comment type="pathway">
    <text evidence="3">Protein modification; protein ubiquitination.</text>
</comment>
<gene>
    <name evidence="17" type="ORF">LTRI10_LOCUS17686</name>
</gene>
<dbReference type="InterPro" id="IPR025287">
    <property type="entry name" value="WAK_GUB"/>
</dbReference>
<evidence type="ECO:0000256" key="3">
    <source>
        <dbReference type="ARBA" id="ARBA00004906"/>
    </source>
</evidence>
<keyword evidence="5" id="KW-0808">Transferase</keyword>
<comment type="similarity">
    <text evidence="14">Belongs to the RING-type zinc finger family. ATL subfamily.</text>
</comment>
<dbReference type="Proteomes" id="UP001497516">
    <property type="component" value="Chromosome 3"/>
</dbReference>
<keyword evidence="18" id="KW-1185">Reference proteome</keyword>
<proteinExistence type="inferred from homology"/>
<dbReference type="AlphaFoldDB" id="A0AAV2DQY0"/>
<reference evidence="17 18" key="1">
    <citation type="submission" date="2024-04" db="EMBL/GenBank/DDBJ databases">
        <authorList>
            <person name="Fracassetti M."/>
        </authorList>
    </citation>
    <scope>NUCLEOTIDE SEQUENCE [LARGE SCALE GENOMIC DNA]</scope>
</reference>
<evidence type="ECO:0000256" key="1">
    <source>
        <dbReference type="ARBA" id="ARBA00000900"/>
    </source>
</evidence>
<evidence type="ECO:0000256" key="6">
    <source>
        <dbReference type="ARBA" id="ARBA00022692"/>
    </source>
</evidence>
<comment type="subcellular location">
    <subcellularLocation>
        <location evidence="2">Membrane</location>
        <topology evidence="2">Single-pass membrane protein</topology>
    </subcellularLocation>
</comment>
<evidence type="ECO:0000256" key="4">
    <source>
        <dbReference type="ARBA" id="ARBA00012483"/>
    </source>
</evidence>
<evidence type="ECO:0000259" key="16">
    <source>
        <dbReference type="Pfam" id="PF13947"/>
    </source>
</evidence>
<organism evidence="17 18">
    <name type="scientific">Linum trigynum</name>
    <dbReference type="NCBI Taxonomy" id="586398"/>
    <lineage>
        <taxon>Eukaryota</taxon>
        <taxon>Viridiplantae</taxon>
        <taxon>Streptophyta</taxon>
        <taxon>Embryophyta</taxon>
        <taxon>Tracheophyta</taxon>
        <taxon>Spermatophyta</taxon>
        <taxon>Magnoliopsida</taxon>
        <taxon>eudicotyledons</taxon>
        <taxon>Gunneridae</taxon>
        <taxon>Pentapetalae</taxon>
        <taxon>rosids</taxon>
        <taxon>fabids</taxon>
        <taxon>Malpighiales</taxon>
        <taxon>Linaceae</taxon>
        <taxon>Linum</taxon>
    </lineage>
</organism>
<keyword evidence="12" id="KW-1133">Transmembrane helix</keyword>
<evidence type="ECO:0000256" key="12">
    <source>
        <dbReference type="ARBA" id="ARBA00022989"/>
    </source>
</evidence>
<dbReference type="PANTHER" id="PTHR46279">
    <property type="entry name" value="RING/U-BOX SUPERFAMILY PROTEIN"/>
    <property type="match status" value="1"/>
</dbReference>
<dbReference type="PANTHER" id="PTHR46279:SF12">
    <property type="entry name" value="RING-TYPE E3 UBIQUITIN TRANSFERASE"/>
    <property type="match status" value="1"/>
</dbReference>
<dbReference type="GO" id="GO:0030247">
    <property type="term" value="F:polysaccharide binding"/>
    <property type="evidence" value="ECO:0007669"/>
    <property type="project" value="InterPro"/>
</dbReference>
<feature type="domain" description="Wall-associated receptor kinase galacturonan-binding" evidence="16">
    <location>
        <begin position="26"/>
        <end position="93"/>
    </location>
</feature>
<evidence type="ECO:0000313" key="18">
    <source>
        <dbReference type="Proteomes" id="UP001497516"/>
    </source>
</evidence>
<evidence type="ECO:0000313" key="17">
    <source>
        <dbReference type="EMBL" id="CAL1375918.1"/>
    </source>
</evidence>
<evidence type="ECO:0000256" key="9">
    <source>
        <dbReference type="ARBA" id="ARBA00022771"/>
    </source>
</evidence>
<evidence type="ECO:0000256" key="10">
    <source>
        <dbReference type="ARBA" id="ARBA00022786"/>
    </source>
</evidence>
<dbReference type="GO" id="GO:0008270">
    <property type="term" value="F:zinc ion binding"/>
    <property type="evidence" value="ECO:0007669"/>
    <property type="project" value="UniProtKB-KW"/>
</dbReference>
<comment type="catalytic activity">
    <reaction evidence="1">
        <text>S-ubiquitinyl-[E2 ubiquitin-conjugating enzyme]-L-cysteine + [acceptor protein]-L-lysine = [E2 ubiquitin-conjugating enzyme]-L-cysteine + N(6)-ubiquitinyl-[acceptor protein]-L-lysine.</text>
        <dbReference type="EC" id="2.3.2.27"/>
    </reaction>
</comment>
<keyword evidence="10" id="KW-0833">Ubl conjugation pathway</keyword>
<dbReference type="EC" id="2.3.2.27" evidence="4"/>
<evidence type="ECO:0000256" key="11">
    <source>
        <dbReference type="ARBA" id="ARBA00022833"/>
    </source>
</evidence>
<evidence type="ECO:0000256" key="15">
    <source>
        <dbReference type="SAM" id="SignalP"/>
    </source>
</evidence>
<protein>
    <recommendedName>
        <fullName evidence="4">RING-type E3 ubiquitin transferase</fullName>
        <ecNumber evidence="4">2.3.2.27</ecNumber>
    </recommendedName>
</protein>
<keyword evidence="6" id="KW-0812">Transmembrane</keyword>
<evidence type="ECO:0000256" key="5">
    <source>
        <dbReference type="ARBA" id="ARBA00022679"/>
    </source>
</evidence>
<evidence type="ECO:0000256" key="14">
    <source>
        <dbReference type="ARBA" id="ARBA00024209"/>
    </source>
</evidence>
<keyword evidence="8 15" id="KW-0732">Signal</keyword>
<keyword evidence="13" id="KW-0472">Membrane</keyword>
<dbReference type="EMBL" id="OZ034816">
    <property type="protein sequence ID" value="CAL1375918.1"/>
    <property type="molecule type" value="Genomic_DNA"/>
</dbReference>
<dbReference type="Pfam" id="PF13947">
    <property type="entry name" value="GUB_WAK_bind"/>
    <property type="match status" value="1"/>
</dbReference>
<accession>A0AAV2DQY0</accession>
<keyword evidence="11" id="KW-0862">Zinc</keyword>
<evidence type="ECO:0000256" key="2">
    <source>
        <dbReference type="ARBA" id="ARBA00004167"/>
    </source>
</evidence>
<evidence type="ECO:0000256" key="13">
    <source>
        <dbReference type="ARBA" id="ARBA00023136"/>
    </source>
</evidence>
<dbReference type="GO" id="GO:0061630">
    <property type="term" value="F:ubiquitin protein ligase activity"/>
    <property type="evidence" value="ECO:0007669"/>
    <property type="project" value="UniProtKB-EC"/>
</dbReference>
<keyword evidence="9" id="KW-0863">Zinc-finger</keyword>
<sequence length="259" mass="29202">MKSPIFLLLFHFFIFFPTSHSSQPTCPPLKCSPQSPEIHTPFHLTTHHPPGCGRPGFTLSCKHNTTTITFPSHHLNLAVKSISYDENRIDLSDPRRCVHGVFLHLDLSLTPFQYAYVVKEFEYLNCSARLPAGSFDEVACLSGREHHVYTVEAGERSSFEVLPEFCRVVKSVRIPFGYSPYLADDEFGLGLTWETECAEEVSKGFLANSLVGSALCDKLLKLGILCLVAVTLLLSLKMYHTNREEKLVNERSHLFFFSS</sequence>
<evidence type="ECO:0000256" key="8">
    <source>
        <dbReference type="ARBA" id="ARBA00022729"/>
    </source>
</evidence>
<dbReference type="InterPro" id="IPR046948">
    <property type="entry name" value="ATL20-22-like"/>
</dbReference>